<proteinExistence type="predicted"/>
<evidence type="ECO:0000313" key="1">
    <source>
        <dbReference type="EMBL" id="CAH1960905.1"/>
    </source>
</evidence>
<keyword evidence="2" id="KW-1185">Reference proteome</keyword>
<protein>
    <submittedName>
        <fullName evidence="1">Uncharacterized protein</fullName>
    </submittedName>
</protein>
<dbReference type="EMBL" id="CAKOFQ010006690">
    <property type="protein sequence ID" value="CAH1960905.1"/>
    <property type="molecule type" value="Genomic_DNA"/>
</dbReference>
<accession>A0A9P0NVK0</accession>
<comment type="caution">
    <text evidence="1">The sequence shown here is derived from an EMBL/GenBank/DDBJ whole genome shotgun (WGS) entry which is preliminary data.</text>
</comment>
<dbReference type="AlphaFoldDB" id="A0A9P0NVK0"/>
<dbReference type="Proteomes" id="UP001152888">
    <property type="component" value="Unassembled WGS sequence"/>
</dbReference>
<evidence type="ECO:0000313" key="2">
    <source>
        <dbReference type="Proteomes" id="UP001152888"/>
    </source>
</evidence>
<organism evidence="1 2">
    <name type="scientific">Acanthoscelides obtectus</name>
    <name type="common">Bean weevil</name>
    <name type="synonym">Bruchus obtectus</name>
    <dbReference type="NCBI Taxonomy" id="200917"/>
    <lineage>
        <taxon>Eukaryota</taxon>
        <taxon>Metazoa</taxon>
        <taxon>Ecdysozoa</taxon>
        <taxon>Arthropoda</taxon>
        <taxon>Hexapoda</taxon>
        <taxon>Insecta</taxon>
        <taxon>Pterygota</taxon>
        <taxon>Neoptera</taxon>
        <taxon>Endopterygota</taxon>
        <taxon>Coleoptera</taxon>
        <taxon>Polyphaga</taxon>
        <taxon>Cucujiformia</taxon>
        <taxon>Chrysomeloidea</taxon>
        <taxon>Chrysomelidae</taxon>
        <taxon>Bruchinae</taxon>
        <taxon>Bruchini</taxon>
        <taxon>Acanthoscelides</taxon>
    </lineage>
</organism>
<gene>
    <name evidence="1" type="ORF">ACAOBT_LOCUS3870</name>
</gene>
<sequence length="79" mass="9061">MGRTVPRLIFSASATLSSTHEVDSRGPLFSFSSWKYSNKDCSCCNSAHRHWIHMKYQQCQWPLHGSRDHLYCLHCGSMG</sequence>
<reference evidence="1" key="1">
    <citation type="submission" date="2022-03" db="EMBL/GenBank/DDBJ databases">
        <authorList>
            <person name="Sayadi A."/>
        </authorList>
    </citation>
    <scope>NUCLEOTIDE SEQUENCE</scope>
</reference>
<name>A0A9P0NVK0_ACAOB</name>